<name>A0ABQ7SU27_PHRPL</name>
<proteinExistence type="predicted"/>
<evidence type="ECO:0000313" key="1">
    <source>
        <dbReference type="EMBL" id="KAH0620821.1"/>
    </source>
</evidence>
<sequence length="72" mass="8359">MLCTGHLFTVTDNGRAWDSWKGHQGMGEDRKIINVKVKNDKLEDEKFLFMFTLRTNKDIGNQVLEIVYVESP</sequence>
<reference evidence="1 2" key="1">
    <citation type="journal article" date="2022" name="Gigascience">
        <title>A chromosome-level genome assembly and annotation of the desert horned lizard, Phrynosoma platyrhinos, provides insight into chromosomal rearrangements among reptiles.</title>
        <authorList>
            <person name="Koochekian N."/>
            <person name="Ascanio A."/>
            <person name="Farleigh K."/>
            <person name="Card D.C."/>
            <person name="Schield D.R."/>
            <person name="Castoe T.A."/>
            <person name="Jezkova T."/>
        </authorList>
    </citation>
    <scope>NUCLEOTIDE SEQUENCE [LARGE SCALE GENOMIC DNA]</scope>
    <source>
        <strain evidence="1">NK-2021</strain>
    </source>
</reference>
<comment type="caution">
    <text evidence="1">The sequence shown here is derived from an EMBL/GenBank/DDBJ whole genome shotgun (WGS) entry which is preliminary data.</text>
</comment>
<dbReference type="EMBL" id="JAIPUX010003289">
    <property type="protein sequence ID" value="KAH0620821.1"/>
    <property type="molecule type" value="Genomic_DNA"/>
</dbReference>
<protein>
    <submittedName>
        <fullName evidence="1">Uncharacterized protein</fullName>
    </submittedName>
</protein>
<accession>A0ABQ7SU27</accession>
<evidence type="ECO:0000313" key="2">
    <source>
        <dbReference type="Proteomes" id="UP000826234"/>
    </source>
</evidence>
<organism evidence="1 2">
    <name type="scientific">Phrynosoma platyrhinos</name>
    <name type="common">Desert horned lizard</name>
    <dbReference type="NCBI Taxonomy" id="52577"/>
    <lineage>
        <taxon>Eukaryota</taxon>
        <taxon>Metazoa</taxon>
        <taxon>Chordata</taxon>
        <taxon>Craniata</taxon>
        <taxon>Vertebrata</taxon>
        <taxon>Euteleostomi</taxon>
        <taxon>Lepidosauria</taxon>
        <taxon>Squamata</taxon>
        <taxon>Bifurcata</taxon>
        <taxon>Unidentata</taxon>
        <taxon>Episquamata</taxon>
        <taxon>Toxicofera</taxon>
        <taxon>Iguania</taxon>
        <taxon>Phrynosomatidae</taxon>
        <taxon>Phrynosomatinae</taxon>
        <taxon>Phrynosoma</taxon>
    </lineage>
</organism>
<dbReference type="Proteomes" id="UP000826234">
    <property type="component" value="Unassembled WGS sequence"/>
</dbReference>
<gene>
    <name evidence="1" type="ORF">JD844_021613</name>
</gene>
<keyword evidence="2" id="KW-1185">Reference proteome</keyword>